<evidence type="ECO:0000313" key="1">
    <source>
        <dbReference type="EMBL" id="QGH78420.1"/>
    </source>
</evidence>
<evidence type="ECO:0000313" key="2">
    <source>
        <dbReference type="Proteomes" id="UP000394443"/>
    </source>
</evidence>
<name>A0A5Q2WGD1_9CAUD</name>
<protein>
    <submittedName>
        <fullName evidence="1">Uncharacterized protein</fullName>
    </submittedName>
</protein>
<sequence>MYHCTSCDRDVELPDYSLEDGKRICPEADCGKKTIVASWE</sequence>
<dbReference type="EMBL" id="MN369743">
    <property type="protein sequence ID" value="QGH78420.1"/>
    <property type="molecule type" value="Genomic_DNA"/>
</dbReference>
<dbReference type="Proteomes" id="UP000394443">
    <property type="component" value="Segment"/>
</dbReference>
<accession>A0A5Q2WGD1</accession>
<organism evidence="1 2">
    <name type="scientific">Streptomyces phage Tribute</name>
    <dbReference type="NCBI Taxonomy" id="2653772"/>
    <lineage>
        <taxon>Viruses</taxon>
        <taxon>Duplodnaviria</taxon>
        <taxon>Heunggongvirae</taxon>
        <taxon>Uroviricota</taxon>
        <taxon>Caudoviricetes</taxon>
        <taxon>Stanwilliamsviridae</taxon>
        <taxon>Boydwoodruffvirinae</taxon>
        <taxon>Samistivirus</taxon>
        <taxon>Samistivirus peebs</taxon>
    </lineage>
</organism>
<proteinExistence type="predicted"/>
<reference evidence="1 2" key="1">
    <citation type="submission" date="2019-08" db="EMBL/GenBank/DDBJ databases">
        <authorList>
            <person name="Patel M."/>
            <person name="Bullock H.E."/>
            <person name="Julsaint S.M."/>
            <person name="Lamb R.J."/>
            <person name="Mason B.E."/>
            <person name="Pfeiffer J.P."/>
            <person name="Nayek S."/>
            <person name="Klug H."/>
            <person name="Hughes L.E."/>
            <person name="Garlena R.A."/>
            <person name="Russell D.A."/>
            <person name="Pope W.H."/>
            <person name="Jacobs-Sera D."/>
            <person name="Hatfull G.F."/>
        </authorList>
    </citation>
    <scope>NUCLEOTIDE SEQUENCE [LARGE SCALE GENOMIC DNA]</scope>
</reference>
<gene>
    <name evidence="1" type="primary">117</name>
    <name evidence="1" type="ORF">SEA_TRIBUTE_117</name>
</gene>